<feature type="region of interest" description="Disordered" evidence="1">
    <location>
        <begin position="25"/>
        <end position="79"/>
    </location>
</feature>
<evidence type="ECO:0000313" key="5">
    <source>
        <dbReference type="Proteomes" id="UP000295198"/>
    </source>
</evidence>
<feature type="compositionally biased region" description="Polar residues" evidence="1">
    <location>
        <begin position="147"/>
        <end position="158"/>
    </location>
</feature>
<keyword evidence="2" id="KW-1133">Transmembrane helix</keyword>
<dbReference type="Proteomes" id="UP000295198">
    <property type="component" value="Unassembled WGS sequence"/>
</dbReference>
<gene>
    <name evidence="4" type="ORF">EKO23_11890</name>
</gene>
<feature type="transmembrane region" description="Helical" evidence="2">
    <location>
        <begin position="116"/>
        <end position="140"/>
    </location>
</feature>
<organism evidence="4 5">
    <name type="scientific">Nocardioides guangzhouensis</name>
    <dbReference type="NCBI Taxonomy" id="2497878"/>
    <lineage>
        <taxon>Bacteria</taxon>
        <taxon>Bacillati</taxon>
        <taxon>Actinomycetota</taxon>
        <taxon>Actinomycetes</taxon>
        <taxon>Propionibacteriales</taxon>
        <taxon>Nocardioidaceae</taxon>
        <taxon>Nocardioides</taxon>
    </lineage>
</organism>
<dbReference type="Pfam" id="PF25302">
    <property type="entry name" value="NADase_transloc"/>
    <property type="match status" value="1"/>
</dbReference>
<keyword evidence="5" id="KW-1185">Reference proteome</keyword>
<dbReference type="AlphaFoldDB" id="A0A4Q4ZCG7"/>
<sequence>MNFCTNCGQQLVVGRFCTHCGAPTGAETTPDGRDTAPHDPVQDTAERPAGSPRPAAASPTRQVPRAPVTPPTAQTGEASRYPLFADEVDATRQVTPVPPGPPADPTPHREGGPRRAVPLAAVLAVLALVVVVALSVWLLGGGDDEPQNASGDRTSSGPDGTGSPKKDPTTPEQPIGSPDDLAPESTVQGPKPLAPGTDLNGNRVAYPPENMLDDDLATAYRMPGDASGATITFTLPRESVISEVGMVNGYAKKDSTGGRTVDWYRFNRKILQVEWVFDDGTSIVQRMRTEPVLQTIVVDKVRTRSIQLRINEVSEPGAGRLRKNVTAISDVLLRGDS</sequence>
<accession>A0A4Q4ZCG7</accession>
<evidence type="ECO:0000256" key="2">
    <source>
        <dbReference type="SAM" id="Phobius"/>
    </source>
</evidence>
<evidence type="ECO:0000259" key="3">
    <source>
        <dbReference type="Pfam" id="PF25302"/>
    </source>
</evidence>
<evidence type="ECO:0000313" key="4">
    <source>
        <dbReference type="EMBL" id="RYP85697.1"/>
    </source>
</evidence>
<protein>
    <submittedName>
        <fullName evidence="4">Zinc ribbon domain-containing protein</fullName>
    </submittedName>
</protein>
<feature type="compositionally biased region" description="Basic and acidic residues" evidence="1">
    <location>
        <begin position="30"/>
        <end position="46"/>
    </location>
</feature>
<feature type="region of interest" description="Disordered" evidence="1">
    <location>
        <begin position="92"/>
        <end position="113"/>
    </location>
</feature>
<feature type="compositionally biased region" description="Pro residues" evidence="1">
    <location>
        <begin position="96"/>
        <end position="105"/>
    </location>
</feature>
<feature type="region of interest" description="Disordered" evidence="1">
    <location>
        <begin position="141"/>
        <end position="208"/>
    </location>
</feature>
<reference evidence="4 5" key="1">
    <citation type="submission" date="2019-01" db="EMBL/GenBank/DDBJ databases">
        <title>Nocardioides guangzhouensis sp. nov., an actinobacterium isolated from soil.</title>
        <authorList>
            <person name="Fu Y."/>
            <person name="Cai Y."/>
            <person name="Lin Z."/>
            <person name="Chen P."/>
        </authorList>
    </citation>
    <scope>NUCLEOTIDE SEQUENCE [LARGE SCALE GENOMIC DNA]</scope>
    <source>
        <strain evidence="4 5">130</strain>
    </source>
</reference>
<feature type="domain" description="NAD glycohydrolase translocation F5/8 type C" evidence="3">
    <location>
        <begin position="202"/>
        <end position="332"/>
    </location>
</feature>
<dbReference type="OrthoDB" id="3712014at2"/>
<feature type="compositionally biased region" description="Low complexity" evidence="1">
    <location>
        <begin position="47"/>
        <end position="59"/>
    </location>
</feature>
<keyword evidence="2" id="KW-0472">Membrane</keyword>
<dbReference type="EMBL" id="SDKM01000015">
    <property type="protein sequence ID" value="RYP85697.1"/>
    <property type="molecule type" value="Genomic_DNA"/>
</dbReference>
<comment type="caution">
    <text evidence="4">The sequence shown here is derived from an EMBL/GenBank/DDBJ whole genome shotgun (WGS) entry which is preliminary data.</text>
</comment>
<keyword evidence="2" id="KW-0812">Transmembrane</keyword>
<dbReference type="InterPro" id="IPR057561">
    <property type="entry name" value="NADase_transloc"/>
</dbReference>
<name>A0A4Q4ZCG7_9ACTN</name>
<evidence type="ECO:0000256" key="1">
    <source>
        <dbReference type="SAM" id="MobiDB-lite"/>
    </source>
</evidence>
<proteinExistence type="predicted"/>
<dbReference type="RefSeq" id="WP_134717498.1">
    <property type="nucleotide sequence ID" value="NZ_SDKM01000015.1"/>
</dbReference>
<dbReference type="NCBIfam" id="NF047619">
    <property type="entry name" value="NADase_discoid"/>
    <property type="match status" value="1"/>
</dbReference>